<evidence type="ECO:0000313" key="2">
    <source>
        <dbReference type="Proteomes" id="UP000215261"/>
    </source>
</evidence>
<dbReference type="NCBIfam" id="TIGR03713">
    <property type="entry name" value="acc_sec_asp1"/>
    <property type="match status" value="1"/>
</dbReference>
<evidence type="ECO:0008006" key="3">
    <source>
        <dbReference type="Google" id="ProtNLM"/>
    </source>
</evidence>
<dbReference type="EMBL" id="LUGO01000046">
    <property type="protein sequence ID" value="OXS40304.1"/>
    <property type="molecule type" value="Genomic_DNA"/>
</dbReference>
<dbReference type="Proteomes" id="UP000215261">
    <property type="component" value="Unassembled WGS sequence"/>
</dbReference>
<dbReference type="GO" id="GO:0015031">
    <property type="term" value="P:protein transport"/>
    <property type="evidence" value="ECO:0007669"/>
    <property type="project" value="InterPro"/>
</dbReference>
<protein>
    <recommendedName>
        <fullName evidence="3">Accessory Sec system protein Asp1</fullName>
    </recommendedName>
</protein>
<gene>
    <name evidence="1" type="ORF">AYP69_05230</name>
</gene>
<evidence type="ECO:0000313" key="1">
    <source>
        <dbReference type="EMBL" id="OXS40304.1"/>
    </source>
</evidence>
<dbReference type="RefSeq" id="WP_089143678.1">
    <property type="nucleotide sequence ID" value="NZ_LUGD01000055.1"/>
</dbReference>
<dbReference type="InterPro" id="IPR022372">
    <property type="entry name" value="Accessory_SS_Asp1"/>
</dbReference>
<sequence>MYYFVTSWYGDQGKWASPNKYWYYEQRKMEFDDSVNQVKMFTLTNNHCELLVLNYYPQLRNFMHRQGIYAVPYHNFFDELQGIDSNLIRKISFRDLNWPQGTDFRYTPFNVWAFKDEEVLAYIEFTDEGNLNMIDWQLNGRTDHTYIFDDRGFLSSIRYYTADGNEWYQDYFDLAGQKQFRQYFNGQGVNIFPGANCDFAKQHYQDMDEVLAERIQVFSQRHLSPKDTVVVTANKRHNDLFVGQVPAKLALSFFNNRYDLTDEDQLTKLLDQVDLAVAASTKEAAQLKRLAPVTQVVEVTPFDTRLEIGKSQQTEYLKLLYWLGDQTDEEVVEALAALVALATKFPKLALKFASYRSEEERIKTLVENYLAENDLEEEFCFGEPKFDPTDIDNLELEQKEVKVIDFLEVKSERDLVSELEFTRLIVDLGSEPDLFLQIAGISAGIPQINKVPSTYIEAGKNGLVVADIAGLTQAVTYYFDGLKNWNRAMMYAVNKIMDYTSGKLVAKWKELLGD</sequence>
<accession>A0A231QKN4</accession>
<proteinExistence type="predicted"/>
<reference evidence="1 2" key="1">
    <citation type="submission" date="2016-03" db="EMBL/GenBank/DDBJ databases">
        <title>Sequencing of Lactobacillus Species from Commercial Turkeys.</title>
        <authorList>
            <person name="Johnson T.J."/>
            <person name="Youmans B.P."/>
            <person name="Case K.A."/>
        </authorList>
    </citation>
    <scope>NUCLEOTIDE SEQUENCE [LARGE SCALE GENOMIC DNA]</scope>
    <source>
        <strain evidence="1 2">UMNLA1</strain>
    </source>
</reference>
<dbReference type="Pfam" id="PF16993">
    <property type="entry name" value="Asp1"/>
    <property type="match status" value="1"/>
</dbReference>
<name>A0A231QKN4_9LACO</name>
<organism evidence="1 2">
    <name type="scientific">Ligilactobacillus agilis</name>
    <dbReference type="NCBI Taxonomy" id="1601"/>
    <lineage>
        <taxon>Bacteria</taxon>
        <taxon>Bacillati</taxon>
        <taxon>Bacillota</taxon>
        <taxon>Bacilli</taxon>
        <taxon>Lactobacillales</taxon>
        <taxon>Lactobacillaceae</taxon>
        <taxon>Ligilactobacillus</taxon>
    </lineage>
</organism>
<comment type="caution">
    <text evidence="1">The sequence shown here is derived from an EMBL/GenBank/DDBJ whole genome shotgun (WGS) entry which is preliminary data.</text>
</comment>
<dbReference type="AlphaFoldDB" id="A0A231QKN4"/>